<feature type="region of interest" description="Disordered" evidence="1">
    <location>
        <begin position="1"/>
        <end position="22"/>
    </location>
</feature>
<evidence type="ECO:0000313" key="2">
    <source>
        <dbReference type="EMBL" id="CAH0380628.1"/>
    </source>
</evidence>
<evidence type="ECO:0000256" key="1">
    <source>
        <dbReference type="SAM" id="MobiDB-lite"/>
    </source>
</evidence>
<reference evidence="2" key="1">
    <citation type="submission" date="2021-12" db="EMBL/GenBank/DDBJ databases">
        <authorList>
            <person name="King R."/>
        </authorList>
    </citation>
    <scope>NUCLEOTIDE SEQUENCE</scope>
</reference>
<proteinExistence type="predicted"/>
<dbReference type="AlphaFoldDB" id="A0A9P0EY30"/>
<name>A0A9P0EY30_BEMTA</name>
<organism evidence="2 3">
    <name type="scientific">Bemisia tabaci</name>
    <name type="common">Sweetpotato whitefly</name>
    <name type="synonym">Aleurodes tabaci</name>
    <dbReference type="NCBI Taxonomy" id="7038"/>
    <lineage>
        <taxon>Eukaryota</taxon>
        <taxon>Metazoa</taxon>
        <taxon>Ecdysozoa</taxon>
        <taxon>Arthropoda</taxon>
        <taxon>Hexapoda</taxon>
        <taxon>Insecta</taxon>
        <taxon>Pterygota</taxon>
        <taxon>Neoptera</taxon>
        <taxon>Paraneoptera</taxon>
        <taxon>Hemiptera</taxon>
        <taxon>Sternorrhyncha</taxon>
        <taxon>Aleyrodoidea</taxon>
        <taxon>Aleyrodidae</taxon>
        <taxon>Aleyrodinae</taxon>
        <taxon>Bemisia</taxon>
    </lineage>
</organism>
<feature type="compositionally biased region" description="Basic residues" evidence="1">
    <location>
        <begin position="1"/>
        <end position="14"/>
    </location>
</feature>
<dbReference type="Proteomes" id="UP001152759">
    <property type="component" value="Chromosome 1"/>
</dbReference>
<evidence type="ECO:0000313" key="3">
    <source>
        <dbReference type="Proteomes" id="UP001152759"/>
    </source>
</evidence>
<dbReference type="EMBL" id="OU963862">
    <property type="protein sequence ID" value="CAH0380628.1"/>
    <property type="molecule type" value="Genomic_DNA"/>
</dbReference>
<sequence>MKRRGPRRGGRHVTHISAYKTA</sequence>
<keyword evidence="3" id="KW-1185">Reference proteome</keyword>
<gene>
    <name evidence="2" type="ORF">BEMITA_LOCUS362</name>
</gene>
<accession>A0A9P0EY30</accession>
<protein>
    <submittedName>
        <fullName evidence="2">Uncharacterized protein</fullName>
    </submittedName>
</protein>